<sequence length="381" mass="41143">MEAMREIGAFLEGERKRQQLTLDAVSRHTRISVKVLRAIEEGELEVIGTPLLIRGFLRTYCEALGIDPRPILEEYGTEIHQYDDERDRLRRFEGWMKSAPSRGKFFFGVLALFAVVAVLAAGWALWWPGYQQKKAASLSESPTVPSQQDLPTDLATGKSAPKTGGPPEAVSPDEEPGRSKEAEAPAPGAGSPIAVSVPKIEETTVGEDGENREPISPVPSPEDGATPAGRSDETPLDQASSPVLPAGDAVPVAMEPESGGVVPPTDESAGEPQVAVPELQKTAEPETGAEAEESRAGKHTVRIVAAEESWVQVRVDGAASESWLMKPGEERVFSAQETLRLWVGNAGGIRVFWDDKPLKPLGQRGEVVRVKLPNPRFMPEP</sequence>
<dbReference type="PANTHER" id="PTHR34475">
    <property type="match status" value="1"/>
</dbReference>
<dbReference type="OrthoDB" id="9790252at2"/>
<feature type="domain" description="Cytoskeleton protein RodZ-like C-terminal" evidence="3">
    <location>
        <begin position="302"/>
        <end position="371"/>
    </location>
</feature>
<dbReference type="Pfam" id="PF13413">
    <property type="entry name" value="HTH_25"/>
    <property type="match status" value="1"/>
</dbReference>
<dbReference type="STRING" id="1121391.SAMN02745206_02626"/>
<reference evidence="5" key="1">
    <citation type="submission" date="2016-11" db="EMBL/GenBank/DDBJ databases">
        <authorList>
            <person name="Varghese N."/>
            <person name="Submissions S."/>
        </authorList>
    </citation>
    <scope>NUCLEOTIDE SEQUENCE [LARGE SCALE GENOMIC DNA]</scope>
    <source>
        <strain evidence="5">DSM 9756</strain>
    </source>
</reference>
<accession>A0A1M5EBN1</accession>
<dbReference type="InterPro" id="IPR025194">
    <property type="entry name" value="RodZ-like_C"/>
</dbReference>
<feature type="region of interest" description="Disordered" evidence="1">
    <location>
        <begin position="140"/>
        <end position="299"/>
    </location>
</feature>
<dbReference type="PANTHER" id="PTHR34475:SF1">
    <property type="entry name" value="CYTOSKELETON PROTEIN RODZ"/>
    <property type="match status" value="1"/>
</dbReference>
<organism evidence="4 5">
    <name type="scientific">Desulfacinum infernum DSM 9756</name>
    <dbReference type="NCBI Taxonomy" id="1121391"/>
    <lineage>
        <taxon>Bacteria</taxon>
        <taxon>Pseudomonadati</taxon>
        <taxon>Thermodesulfobacteriota</taxon>
        <taxon>Syntrophobacteria</taxon>
        <taxon>Syntrophobacterales</taxon>
        <taxon>Syntrophobacteraceae</taxon>
        <taxon>Desulfacinum</taxon>
    </lineage>
</organism>
<evidence type="ECO:0000256" key="2">
    <source>
        <dbReference type="SAM" id="Phobius"/>
    </source>
</evidence>
<evidence type="ECO:0000259" key="3">
    <source>
        <dbReference type="Pfam" id="PF13464"/>
    </source>
</evidence>
<evidence type="ECO:0000313" key="4">
    <source>
        <dbReference type="EMBL" id="SHF76638.1"/>
    </source>
</evidence>
<proteinExistence type="predicted"/>
<keyword evidence="2" id="KW-0472">Membrane</keyword>
<dbReference type="SUPFAM" id="SSF47413">
    <property type="entry name" value="lambda repressor-like DNA-binding domains"/>
    <property type="match status" value="1"/>
</dbReference>
<dbReference type="Pfam" id="PF13464">
    <property type="entry name" value="RodZ_C"/>
    <property type="match status" value="1"/>
</dbReference>
<dbReference type="GO" id="GO:0003677">
    <property type="term" value="F:DNA binding"/>
    <property type="evidence" value="ECO:0007669"/>
    <property type="project" value="InterPro"/>
</dbReference>
<name>A0A1M5EBN1_9BACT</name>
<gene>
    <name evidence="4" type="ORF">SAMN02745206_02626</name>
</gene>
<keyword evidence="5" id="KW-1185">Reference proteome</keyword>
<dbReference type="AlphaFoldDB" id="A0A1M5EBN1"/>
<keyword evidence="2" id="KW-1133">Transmembrane helix</keyword>
<keyword evidence="2" id="KW-0812">Transmembrane</keyword>
<feature type="compositionally biased region" description="Polar residues" evidence="1">
    <location>
        <begin position="140"/>
        <end position="150"/>
    </location>
</feature>
<evidence type="ECO:0000256" key="1">
    <source>
        <dbReference type="SAM" id="MobiDB-lite"/>
    </source>
</evidence>
<dbReference type="InterPro" id="IPR010982">
    <property type="entry name" value="Lambda_DNA-bd_dom_sf"/>
</dbReference>
<feature type="transmembrane region" description="Helical" evidence="2">
    <location>
        <begin position="105"/>
        <end position="127"/>
    </location>
</feature>
<dbReference type="InterPro" id="IPR050400">
    <property type="entry name" value="Bact_Cytoskel_RodZ"/>
</dbReference>
<dbReference type="Gene3D" id="1.10.260.40">
    <property type="entry name" value="lambda repressor-like DNA-binding domains"/>
    <property type="match status" value="1"/>
</dbReference>
<evidence type="ECO:0000313" key="5">
    <source>
        <dbReference type="Proteomes" id="UP000184076"/>
    </source>
</evidence>
<protein>
    <submittedName>
        <fullName evidence="4">Protein RodZ, contains Xre-like HTH and DUF4115 domains</fullName>
    </submittedName>
</protein>
<dbReference type="RefSeq" id="WP_073040212.1">
    <property type="nucleotide sequence ID" value="NZ_FQVB01000026.1"/>
</dbReference>
<dbReference type="Proteomes" id="UP000184076">
    <property type="component" value="Unassembled WGS sequence"/>
</dbReference>
<dbReference type="EMBL" id="FQVB01000026">
    <property type="protein sequence ID" value="SHF76638.1"/>
    <property type="molecule type" value="Genomic_DNA"/>
</dbReference>